<dbReference type="CDD" id="cd06583">
    <property type="entry name" value="PGRP"/>
    <property type="match status" value="1"/>
</dbReference>
<dbReference type="EC" id="3.5.1.28" evidence="2"/>
<organism evidence="6 7">
    <name type="scientific">Natronospira bacteriovora</name>
    <dbReference type="NCBI Taxonomy" id="3069753"/>
    <lineage>
        <taxon>Bacteria</taxon>
        <taxon>Pseudomonadati</taxon>
        <taxon>Pseudomonadota</taxon>
        <taxon>Gammaproteobacteria</taxon>
        <taxon>Natronospirales</taxon>
        <taxon>Natronospiraceae</taxon>
        <taxon>Natronospira</taxon>
    </lineage>
</organism>
<feature type="domain" description="N-acetylmuramoyl-L-alanine amidase" evidence="5">
    <location>
        <begin position="8"/>
        <end position="171"/>
    </location>
</feature>
<dbReference type="InterPro" id="IPR002502">
    <property type="entry name" value="Amidase_domain"/>
</dbReference>
<evidence type="ECO:0000256" key="3">
    <source>
        <dbReference type="ARBA" id="ARBA00022801"/>
    </source>
</evidence>
<dbReference type="SUPFAM" id="SSF55846">
    <property type="entry name" value="N-acetylmuramoyl-L-alanine amidase-like"/>
    <property type="match status" value="1"/>
</dbReference>
<accession>A0ABU0W5K6</accession>
<evidence type="ECO:0000256" key="1">
    <source>
        <dbReference type="ARBA" id="ARBA00001561"/>
    </source>
</evidence>
<protein>
    <recommendedName>
        <fullName evidence="2">N-acetylmuramoyl-L-alanine amidase</fullName>
        <ecNumber evidence="2">3.5.1.28</ecNumber>
    </recommendedName>
</protein>
<evidence type="ECO:0000256" key="2">
    <source>
        <dbReference type="ARBA" id="ARBA00011901"/>
    </source>
</evidence>
<dbReference type="InterPro" id="IPR051206">
    <property type="entry name" value="NAMLAA_amidase_2"/>
</dbReference>
<dbReference type="InterPro" id="IPR036505">
    <property type="entry name" value="Amidase/PGRP_sf"/>
</dbReference>
<dbReference type="SMART" id="SM00644">
    <property type="entry name" value="Ami_2"/>
    <property type="match status" value="1"/>
</dbReference>
<keyword evidence="4" id="KW-0961">Cell wall biogenesis/degradation</keyword>
<keyword evidence="7" id="KW-1185">Reference proteome</keyword>
<evidence type="ECO:0000313" key="7">
    <source>
        <dbReference type="Proteomes" id="UP001239019"/>
    </source>
</evidence>
<dbReference type="Proteomes" id="UP001239019">
    <property type="component" value="Unassembled WGS sequence"/>
</dbReference>
<dbReference type="PANTHER" id="PTHR30417:SF1">
    <property type="entry name" value="N-ACETYLMURAMOYL-L-ALANINE AMIDASE AMID"/>
    <property type="match status" value="1"/>
</dbReference>
<reference evidence="6 7" key="1">
    <citation type="submission" date="2023-08" db="EMBL/GenBank/DDBJ databases">
        <title>Whole-genome sequencing of halo(alkali)philic microorganisms from hypersaline lakes.</title>
        <authorList>
            <person name="Sorokin D.Y."/>
            <person name="Abbas B."/>
            <person name="Merkel A.Y."/>
        </authorList>
    </citation>
    <scope>NUCLEOTIDE SEQUENCE [LARGE SCALE GENOMIC DNA]</scope>
    <source>
        <strain evidence="6 7">AB-CW4</strain>
    </source>
</reference>
<sequence length="188" mass="21313">MRIIERHLPAFCYRDAPLNPEGLIVHWISVNPDAPELNAESVADSYGVDDIWNFLVELNRPGPEKGPIWKPMDGGRLWGSYHYLISRAGDIYQLVPPNRQAYHAGKSEWRGRVNCNGWTLGVALAGGRDDDYEPAQYEALAWLTSHHGLGPWATAGHDEVAIPQGRRQDPGRQFDWQHFRHLVRQEAA</sequence>
<evidence type="ECO:0000256" key="4">
    <source>
        <dbReference type="ARBA" id="ARBA00023316"/>
    </source>
</evidence>
<dbReference type="GO" id="GO:0008745">
    <property type="term" value="F:N-acetylmuramoyl-L-alanine amidase activity"/>
    <property type="evidence" value="ECO:0007669"/>
    <property type="project" value="UniProtKB-EC"/>
</dbReference>
<comment type="caution">
    <text evidence="6">The sequence shown here is derived from an EMBL/GenBank/DDBJ whole genome shotgun (WGS) entry which is preliminary data.</text>
</comment>
<evidence type="ECO:0000313" key="6">
    <source>
        <dbReference type="EMBL" id="MDQ2069305.1"/>
    </source>
</evidence>
<keyword evidence="3 6" id="KW-0378">Hydrolase</keyword>
<name>A0ABU0W5K6_9GAMM</name>
<comment type="catalytic activity">
    <reaction evidence="1">
        <text>Hydrolyzes the link between N-acetylmuramoyl residues and L-amino acid residues in certain cell-wall glycopeptides.</text>
        <dbReference type="EC" id="3.5.1.28"/>
    </reaction>
</comment>
<dbReference type="Pfam" id="PF01510">
    <property type="entry name" value="Amidase_2"/>
    <property type="match status" value="1"/>
</dbReference>
<gene>
    <name evidence="6" type="ORF">RBH19_05430</name>
</gene>
<evidence type="ECO:0000259" key="5">
    <source>
        <dbReference type="SMART" id="SM00644"/>
    </source>
</evidence>
<dbReference type="Gene3D" id="3.40.80.10">
    <property type="entry name" value="Peptidoglycan recognition protein-like"/>
    <property type="match status" value="1"/>
</dbReference>
<proteinExistence type="predicted"/>
<dbReference type="EMBL" id="JAVDDT010000002">
    <property type="protein sequence ID" value="MDQ2069305.1"/>
    <property type="molecule type" value="Genomic_DNA"/>
</dbReference>
<dbReference type="PANTHER" id="PTHR30417">
    <property type="entry name" value="N-ACETYLMURAMOYL-L-ALANINE AMIDASE AMID"/>
    <property type="match status" value="1"/>
</dbReference>
<dbReference type="RefSeq" id="WP_306727789.1">
    <property type="nucleotide sequence ID" value="NZ_JAVDDT010000002.1"/>
</dbReference>